<dbReference type="PROSITE" id="PS50005">
    <property type="entry name" value="TPR"/>
    <property type="match status" value="1"/>
</dbReference>
<feature type="repeat" description="TPR" evidence="1">
    <location>
        <begin position="34"/>
        <end position="67"/>
    </location>
</feature>
<name>A0A5N6SWJ3_ASPPS</name>
<dbReference type="Gene3D" id="1.25.40.10">
    <property type="entry name" value="Tetratricopeptide repeat domain"/>
    <property type="match status" value="2"/>
</dbReference>
<evidence type="ECO:0008006" key="4">
    <source>
        <dbReference type="Google" id="ProtNLM"/>
    </source>
</evidence>
<gene>
    <name evidence="2" type="ORF">BDV38DRAFT_282175</name>
</gene>
<dbReference type="PANTHER" id="PTHR45588">
    <property type="entry name" value="TPR DOMAIN-CONTAINING PROTEIN"/>
    <property type="match status" value="1"/>
</dbReference>
<evidence type="ECO:0000313" key="3">
    <source>
        <dbReference type="Proteomes" id="UP000325672"/>
    </source>
</evidence>
<protein>
    <recommendedName>
        <fullName evidence="4">Tetratricopeptide repeat domain protein</fullName>
    </recommendedName>
</protein>
<keyword evidence="1" id="KW-0802">TPR repeat</keyword>
<dbReference type="PANTHER" id="PTHR45588:SF1">
    <property type="entry name" value="WW DOMAIN-CONTAINING PROTEIN"/>
    <property type="match status" value="1"/>
</dbReference>
<dbReference type="Proteomes" id="UP000325672">
    <property type="component" value="Unassembled WGS sequence"/>
</dbReference>
<dbReference type="OrthoDB" id="414774at2759"/>
<dbReference type="EMBL" id="ML743572">
    <property type="protein sequence ID" value="KAE8138169.1"/>
    <property type="molecule type" value="Genomic_DNA"/>
</dbReference>
<dbReference type="SMART" id="SM00028">
    <property type="entry name" value="TPR"/>
    <property type="match status" value="2"/>
</dbReference>
<dbReference type="SUPFAM" id="SSF48452">
    <property type="entry name" value="TPR-like"/>
    <property type="match status" value="2"/>
</dbReference>
<evidence type="ECO:0000256" key="1">
    <source>
        <dbReference type="PROSITE-ProRule" id="PRU00339"/>
    </source>
</evidence>
<dbReference type="InterPro" id="IPR011990">
    <property type="entry name" value="TPR-like_helical_dom_sf"/>
</dbReference>
<dbReference type="GeneID" id="43643944"/>
<sequence length="574" mass="64171">MVANTINSAQITRSEEYYDLGTHSRQIRTVSPDAQLWFNRGLLWSYAFNHEEAVRCFERATVCDPHCAMPWWGIAYAMGPNYNKAWSRFDRLDLEQTLPKAKAALSRASQLTRGSDSVEHALCEALSARFPSHEIPDDLTPLDHAYANAMRSVYESYSYDLDVVALFAEALVCTRARDLWDLDTGKPTSNSTLEARALLESAMAKEGSQDHPAFCHMYIHLMEMSPFPELALPAANTLRHLVPDGSHLMHMASHIDIACGDYHRAMHSNHDAMVADNRYFSNNEPSSVFYIMYRAHNVYAKIYATIMLGHQAEALSTAKHLWSILTPEVLSVSTPPMADWAESYLGALAHVLVRFGRWNDILQLELPSDRELFCSTTAMLLYARGIALGVLGRIGEAEAALAQFEAARAAVPVTRLNSLPSKEVDVLRIASAMLKGELEYRKGNYDLAFSSLRRAVKLEDSLPYTDTPPWMQPVRHALGALLLEQNHIAEAEVVYSEDLGLSDTLPRRRGRLNNVWGLHGLYECFARSGKTYEALLTRTRRDAALLKADVPITASCYCRLSTVSDDDSCCRASG</sequence>
<dbReference type="InterPro" id="IPR019734">
    <property type="entry name" value="TPR_rpt"/>
</dbReference>
<dbReference type="RefSeq" id="XP_031914232.1">
    <property type="nucleotide sequence ID" value="XM_032059734.1"/>
</dbReference>
<evidence type="ECO:0000313" key="2">
    <source>
        <dbReference type="EMBL" id="KAE8138169.1"/>
    </source>
</evidence>
<accession>A0A5N6SWJ3</accession>
<keyword evidence="3" id="KW-1185">Reference proteome</keyword>
<organism evidence="2 3">
    <name type="scientific">Aspergillus pseudotamarii</name>
    <dbReference type="NCBI Taxonomy" id="132259"/>
    <lineage>
        <taxon>Eukaryota</taxon>
        <taxon>Fungi</taxon>
        <taxon>Dikarya</taxon>
        <taxon>Ascomycota</taxon>
        <taxon>Pezizomycotina</taxon>
        <taxon>Eurotiomycetes</taxon>
        <taxon>Eurotiomycetidae</taxon>
        <taxon>Eurotiales</taxon>
        <taxon>Aspergillaceae</taxon>
        <taxon>Aspergillus</taxon>
        <taxon>Aspergillus subgen. Circumdati</taxon>
    </lineage>
</organism>
<reference evidence="2 3" key="1">
    <citation type="submission" date="2019-04" db="EMBL/GenBank/DDBJ databases">
        <title>Friends and foes A comparative genomics study of 23 Aspergillus species from section Flavi.</title>
        <authorList>
            <consortium name="DOE Joint Genome Institute"/>
            <person name="Kjaerbolling I."/>
            <person name="Vesth T."/>
            <person name="Frisvad J.C."/>
            <person name="Nybo J.L."/>
            <person name="Theobald S."/>
            <person name="Kildgaard S."/>
            <person name="Isbrandt T."/>
            <person name="Kuo A."/>
            <person name="Sato A."/>
            <person name="Lyhne E.K."/>
            <person name="Kogle M.E."/>
            <person name="Wiebenga A."/>
            <person name="Kun R.S."/>
            <person name="Lubbers R.J."/>
            <person name="Makela M.R."/>
            <person name="Barry K."/>
            <person name="Chovatia M."/>
            <person name="Clum A."/>
            <person name="Daum C."/>
            <person name="Haridas S."/>
            <person name="He G."/>
            <person name="LaButti K."/>
            <person name="Lipzen A."/>
            <person name="Mondo S."/>
            <person name="Riley R."/>
            <person name="Salamov A."/>
            <person name="Simmons B.A."/>
            <person name="Magnuson J.K."/>
            <person name="Henrissat B."/>
            <person name="Mortensen U.H."/>
            <person name="Larsen T.O."/>
            <person name="Devries R.P."/>
            <person name="Grigoriev I.V."/>
            <person name="Machida M."/>
            <person name="Baker S.E."/>
            <person name="Andersen M.R."/>
        </authorList>
    </citation>
    <scope>NUCLEOTIDE SEQUENCE [LARGE SCALE GENOMIC DNA]</scope>
    <source>
        <strain evidence="2 3">CBS 117625</strain>
    </source>
</reference>
<proteinExistence type="predicted"/>
<dbReference type="AlphaFoldDB" id="A0A5N6SWJ3"/>